<evidence type="ECO:0000256" key="1">
    <source>
        <dbReference type="SAM" id="Phobius"/>
    </source>
</evidence>
<organism evidence="2 3">
    <name type="scientific">Pseudoduganella albidiflava</name>
    <dbReference type="NCBI Taxonomy" id="321983"/>
    <lineage>
        <taxon>Bacteria</taxon>
        <taxon>Pseudomonadati</taxon>
        <taxon>Pseudomonadota</taxon>
        <taxon>Betaproteobacteria</taxon>
        <taxon>Burkholderiales</taxon>
        <taxon>Oxalobacteraceae</taxon>
        <taxon>Telluria group</taxon>
        <taxon>Pseudoduganella</taxon>
    </lineage>
</organism>
<evidence type="ECO:0008006" key="4">
    <source>
        <dbReference type="Google" id="ProtNLM"/>
    </source>
</evidence>
<dbReference type="InterPro" id="IPR011726">
    <property type="entry name" value="KdpF"/>
</dbReference>
<dbReference type="Proteomes" id="UP000628442">
    <property type="component" value="Unassembled WGS sequence"/>
</dbReference>
<feature type="transmembrane region" description="Helical" evidence="1">
    <location>
        <begin position="20"/>
        <end position="41"/>
    </location>
</feature>
<sequence>MGDGGGVRPPGGPAMNPTEVVYVAGAATAAALFVYLLVALLKAEAL</sequence>
<gene>
    <name evidence="2" type="ORF">GCM10007387_51480</name>
</gene>
<dbReference type="AlphaFoldDB" id="A0AA87Y1B5"/>
<evidence type="ECO:0000313" key="3">
    <source>
        <dbReference type="Proteomes" id="UP000628442"/>
    </source>
</evidence>
<dbReference type="EMBL" id="BMWV01000016">
    <property type="protein sequence ID" value="GGY62754.1"/>
    <property type="molecule type" value="Genomic_DNA"/>
</dbReference>
<reference evidence="2" key="1">
    <citation type="journal article" date="2014" name="Int. J. Syst. Evol. Microbiol.">
        <title>Complete genome sequence of Corynebacterium casei LMG S-19264T (=DSM 44701T), isolated from a smear-ripened cheese.</title>
        <authorList>
            <consortium name="US DOE Joint Genome Institute (JGI-PGF)"/>
            <person name="Walter F."/>
            <person name="Albersmeier A."/>
            <person name="Kalinowski J."/>
            <person name="Ruckert C."/>
        </authorList>
    </citation>
    <scope>NUCLEOTIDE SEQUENCE</scope>
    <source>
        <strain evidence="2">KCTC 12343</strain>
    </source>
</reference>
<protein>
    <recommendedName>
        <fullName evidence="4">K(+)-transporting ATPase subunit F</fullName>
    </recommendedName>
</protein>
<accession>A0AA87Y1B5</accession>
<dbReference type="GO" id="GO:0008556">
    <property type="term" value="F:P-type potassium transmembrane transporter activity"/>
    <property type="evidence" value="ECO:0007669"/>
    <property type="project" value="InterPro"/>
</dbReference>
<reference evidence="2" key="2">
    <citation type="submission" date="2022-12" db="EMBL/GenBank/DDBJ databases">
        <authorList>
            <person name="Sun Q."/>
            <person name="Kim S."/>
        </authorList>
    </citation>
    <scope>NUCLEOTIDE SEQUENCE</scope>
    <source>
        <strain evidence="2">KCTC 12343</strain>
    </source>
</reference>
<evidence type="ECO:0000313" key="2">
    <source>
        <dbReference type="EMBL" id="GGY62754.1"/>
    </source>
</evidence>
<name>A0AA87Y1B5_9BURK</name>
<keyword evidence="1" id="KW-1133">Transmembrane helix</keyword>
<dbReference type="Pfam" id="PF09604">
    <property type="entry name" value="Potass_KdpF"/>
    <property type="match status" value="1"/>
</dbReference>
<keyword evidence="1" id="KW-0472">Membrane</keyword>
<dbReference type="GO" id="GO:0005886">
    <property type="term" value="C:plasma membrane"/>
    <property type="evidence" value="ECO:0007669"/>
    <property type="project" value="InterPro"/>
</dbReference>
<proteinExistence type="predicted"/>
<keyword evidence="1" id="KW-0812">Transmembrane</keyword>
<comment type="caution">
    <text evidence="2">The sequence shown here is derived from an EMBL/GenBank/DDBJ whole genome shotgun (WGS) entry which is preliminary data.</text>
</comment>